<dbReference type="Proteomes" id="UP000240883">
    <property type="component" value="Unassembled WGS sequence"/>
</dbReference>
<evidence type="ECO:0000313" key="2">
    <source>
        <dbReference type="EMBL" id="PSN60729.1"/>
    </source>
</evidence>
<feature type="region of interest" description="Disordered" evidence="1">
    <location>
        <begin position="42"/>
        <end position="69"/>
    </location>
</feature>
<evidence type="ECO:0000256" key="1">
    <source>
        <dbReference type="SAM" id="MobiDB-lite"/>
    </source>
</evidence>
<proteinExistence type="predicted"/>
<evidence type="ECO:0000313" key="3">
    <source>
        <dbReference type="Proteomes" id="UP000240883"/>
    </source>
</evidence>
<gene>
    <name evidence="2" type="ORF">BS50DRAFT_197205</name>
</gene>
<accession>A0A2T2N5R0</accession>
<sequence>MLLSTSIKDPPAAMLLALHHPYLGPASCTPCPNLPNSGWPAPLGREPRAPFSSLRPGLRDPRTSPRQGFVKGFGGGGGGCVPWYAGDVQDCGLDVPTYGLVLWSHLVDYLGGGETPRDLFGGCLR</sequence>
<dbReference type="AlphaFoldDB" id="A0A2T2N5R0"/>
<protein>
    <submittedName>
        <fullName evidence="2">Uncharacterized protein</fullName>
    </submittedName>
</protein>
<dbReference type="EMBL" id="KZ678147">
    <property type="protein sequence ID" value="PSN60729.1"/>
    <property type="molecule type" value="Genomic_DNA"/>
</dbReference>
<reference evidence="2 3" key="1">
    <citation type="journal article" date="2018" name="Front. Microbiol.">
        <title>Genome-Wide Analysis of Corynespora cassiicola Leaf Fall Disease Putative Effectors.</title>
        <authorList>
            <person name="Lopez D."/>
            <person name="Ribeiro S."/>
            <person name="Label P."/>
            <person name="Fumanal B."/>
            <person name="Venisse J.S."/>
            <person name="Kohler A."/>
            <person name="de Oliveira R.R."/>
            <person name="Labutti K."/>
            <person name="Lipzen A."/>
            <person name="Lail K."/>
            <person name="Bauer D."/>
            <person name="Ohm R.A."/>
            <person name="Barry K.W."/>
            <person name="Spatafora J."/>
            <person name="Grigoriev I.V."/>
            <person name="Martin F.M."/>
            <person name="Pujade-Renaud V."/>
        </authorList>
    </citation>
    <scope>NUCLEOTIDE SEQUENCE [LARGE SCALE GENOMIC DNA]</scope>
    <source>
        <strain evidence="2 3">Philippines</strain>
    </source>
</reference>
<organism evidence="2 3">
    <name type="scientific">Corynespora cassiicola Philippines</name>
    <dbReference type="NCBI Taxonomy" id="1448308"/>
    <lineage>
        <taxon>Eukaryota</taxon>
        <taxon>Fungi</taxon>
        <taxon>Dikarya</taxon>
        <taxon>Ascomycota</taxon>
        <taxon>Pezizomycotina</taxon>
        <taxon>Dothideomycetes</taxon>
        <taxon>Pleosporomycetidae</taxon>
        <taxon>Pleosporales</taxon>
        <taxon>Corynesporascaceae</taxon>
        <taxon>Corynespora</taxon>
    </lineage>
</organism>
<name>A0A2T2N5R0_CORCC</name>
<keyword evidence="3" id="KW-1185">Reference proteome</keyword>